<organism evidence="1 2">
    <name type="scientific">Phanerochaete carnosa (strain HHB-10118-sp)</name>
    <name type="common">White-rot fungus</name>
    <name type="synonym">Peniophora carnosa</name>
    <dbReference type="NCBI Taxonomy" id="650164"/>
    <lineage>
        <taxon>Eukaryota</taxon>
        <taxon>Fungi</taxon>
        <taxon>Dikarya</taxon>
        <taxon>Basidiomycota</taxon>
        <taxon>Agaricomycotina</taxon>
        <taxon>Agaricomycetes</taxon>
        <taxon>Polyporales</taxon>
        <taxon>Phanerochaetaceae</taxon>
        <taxon>Phanerochaete</taxon>
    </lineage>
</organism>
<dbReference type="Proteomes" id="UP000008370">
    <property type="component" value="Unassembled WGS sequence"/>
</dbReference>
<evidence type="ECO:0000313" key="2">
    <source>
        <dbReference type="Proteomes" id="UP000008370"/>
    </source>
</evidence>
<dbReference type="EMBL" id="JH930474">
    <property type="protein sequence ID" value="EKM53737.1"/>
    <property type="molecule type" value="Genomic_DNA"/>
</dbReference>
<dbReference type="HOGENOM" id="CLU_160877_0_0_1"/>
<reference evidence="1 2" key="1">
    <citation type="journal article" date="2012" name="BMC Genomics">
        <title>Comparative genomics of the white-rot fungi, Phanerochaete carnosa and P. chrysosporium, to elucidate the genetic basis of the distinct wood types they colonize.</title>
        <authorList>
            <person name="Suzuki H."/>
            <person name="MacDonald J."/>
            <person name="Syed K."/>
            <person name="Salamov A."/>
            <person name="Hori C."/>
            <person name="Aerts A."/>
            <person name="Henrissat B."/>
            <person name="Wiebenga A."/>
            <person name="vanKuyk P.A."/>
            <person name="Barry K."/>
            <person name="Lindquist E."/>
            <person name="LaButti K."/>
            <person name="Lapidus A."/>
            <person name="Lucas S."/>
            <person name="Coutinho P."/>
            <person name="Gong Y."/>
            <person name="Samejima M."/>
            <person name="Mahadevan R."/>
            <person name="Abou-Zaid M."/>
            <person name="de Vries R.P."/>
            <person name="Igarashi K."/>
            <person name="Yadav J.S."/>
            <person name="Grigoriev I.V."/>
            <person name="Master E.R."/>
        </authorList>
    </citation>
    <scope>NUCLEOTIDE SEQUENCE [LARGE SCALE GENOMIC DNA]</scope>
    <source>
        <strain evidence="1 2">HHB-10118-sp</strain>
    </source>
</reference>
<proteinExistence type="predicted"/>
<accession>K5WTI1</accession>
<name>K5WTI1_PHACS</name>
<dbReference type="RefSeq" id="XP_007398416.1">
    <property type="nucleotide sequence ID" value="XM_007398354.1"/>
</dbReference>
<dbReference type="KEGG" id="pco:PHACADRAFT_98827"/>
<sequence length="83" mass="9389">HCCRHCNIPLLTGKKSGFCCGSNSAYINNVCPLPLLLHKFDVFLNSPQISELSHILNLVFFFMFMETTAQFPDMGGDYRFIAI</sequence>
<feature type="non-terminal residue" evidence="1">
    <location>
        <position position="1"/>
    </location>
</feature>
<dbReference type="InParanoid" id="K5WTI1"/>
<protein>
    <submittedName>
        <fullName evidence="1">Uncharacterized protein</fullName>
    </submittedName>
</protein>
<keyword evidence="2" id="KW-1185">Reference proteome</keyword>
<gene>
    <name evidence="1" type="ORF">PHACADRAFT_98827</name>
</gene>
<dbReference type="GeneID" id="18921027"/>
<evidence type="ECO:0000313" key="1">
    <source>
        <dbReference type="EMBL" id="EKM53737.1"/>
    </source>
</evidence>
<dbReference type="OrthoDB" id="3366231at2759"/>
<dbReference type="AlphaFoldDB" id="K5WTI1"/>